<organism evidence="2 3">
    <name type="scientific">Dictyocaulus viviparus</name>
    <name type="common">Bovine lungworm</name>
    <dbReference type="NCBI Taxonomy" id="29172"/>
    <lineage>
        <taxon>Eukaryota</taxon>
        <taxon>Metazoa</taxon>
        <taxon>Ecdysozoa</taxon>
        <taxon>Nematoda</taxon>
        <taxon>Chromadorea</taxon>
        <taxon>Rhabditida</taxon>
        <taxon>Rhabditina</taxon>
        <taxon>Rhabditomorpha</taxon>
        <taxon>Strongyloidea</taxon>
        <taxon>Metastrongylidae</taxon>
        <taxon>Dictyocaulus</taxon>
    </lineage>
</organism>
<reference evidence="3" key="2">
    <citation type="journal article" date="2016" name="Sci. Rep.">
        <title>Dictyocaulus viviparus genome, variome and transcriptome elucidate lungworm biology and support future intervention.</title>
        <authorList>
            <person name="McNulty S.N."/>
            <person name="Strube C."/>
            <person name="Rosa B.A."/>
            <person name="Martin J.C."/>
            <person name="Tyagi R."/>
            <person name="Choi Y.J."/>
            <person name="Wang Q."/>
            <person name="Hallsworth Pepin K."/>
            <person name="Zhang X."/>
            <person name="Ozersky P."/>
            <person name="Wilson R.K."/>
            <person name="Sternberg P.W."/>
            <person name="Gasser R.B."/>
            <person name="Mitreva M."/>
        </authorList>
    </citation>
    <scope>NUCLEOTIDE SEQUENCE [LARGE SCALE GENOMIC DNA]</scope>
    <source>
        <strain evidence="3">HannoverDv2000</strain>
    </source>
</reference>
<feature type="region of interest" description="Disordered" evidence="1">
    <location>
        <begin position="1"/>
        <end position="38"/>
    </location>
</feature>
<dbReference type="AlphaFoldDB" id="A0A0D8XC87"/>
<evidence type="ECO:0000256" key="1">
    <source>
        <dbReference type="SAM" id="MobiDB-lite"/>
    </source>
</evidence>
<dbReference type="Proteomes" id="UP000053766">
    <property type="component" value="Unassembled WGS sequence"/>
</dbReference>
<evidence type="ECO:0000313" key="2">
    <source>
        <dbReference type="EMBL" id="KJH40091.1"/>
    </source>
</evidence>
<accession>A0A0D8XC87</accession>
<feature type="compositionally biased region" description="Basic residues" evidence="1">
    <location>
        <begin position="14"/>
        <end position="38"/>
    </location>
</feature>
<feature type="compositionally biased region" description="Polar residues" evidence="1">
    <location>
        <begin position="1"/>
        <end position="10"/>
    </location>
</feature>
<reference evidence="2 3" key="1">
    <citation type="submission" date="2013-11" db="EMBL/GenBank/DDBJ databases">
        <title>Draft genome of the bovine lungworm Dictyocaulus viviparus.</title>
        <authorList>
            <person name="Mitreva M."/>
        </authorList>
    </citation>
    <scope>NUCLEOTIDE SEQUENCE [LARGE SCALE GENOMIC DNA]</scope>
    <source>
        <strain evidence="2 3">HannoverDv2000</strain>
    </source>
</reference>
<proteinExistence type="predicted"/>
<protein>
    <submittedName>
        <fullName evidence="2">Uncharacterized protein</fullName>
    </submittedName>
</protein>
<gene>
    <name evidence="2" type="ORF">DICVIV_13985</name>
</gene>
<evidence type="ECO:0000313" key="3">
    <source>
        <dbReference type="Proteomes" id="UP000053766"/>
    </source>
</evidence>
<sequence length="72" mass="8605">MLHSFSTVGSRTVPGHHRAGPNHRRNMINKRAPRFSRRQRADWRKREFEVLTYLRGAGWTNVQTCSFIYYLK</sequence>
<name>A0A0D8XC87_DICVI</name>
<dbReference type="EMBL" id="KN717941">
    <property type="protein sequence ID" value="KJH40091.1"/>
    <property type="molecule type" value="Genomic_DNA"/>
</dbReference>
<keyword evidence="3" id="KW-1185">Reference proteome</keyword>